<dbReference type="InterPro" id="IPR029020">
    <property type="entry name" value="Ammonium/urea_transptr"/>
</dbReference>
<evidence type="ECO:0000256" key="7">
    <source>
        <dbReference type="PIRSR" id="PIRSR016502-1"/>
    </source>
</evidence>
<keyword evidence="4 8" id="KW-0812">Transmembrane</keyword>
<evidence type="ECO:0000313" key="10">
    <source>
        <dbReference type="Proteomes" id="UP000182413"/>
    </source>
</evidence>
<feature type="transmembrane region" description="Helical" evidence="8">
    <location>
        <begin position="176"/>
        <end position="197"/>
    </location>
</feature>
<sequence length="356" mass="37427">MSRGRLGLAHLLWQGDFGAHGAPYTTPPSDTDGSPLPLAGEGLGERALGAYIMPPLPTSHPALQSLRALLCGFAQIFLQQHPGCGVLVLLAILVGAPELLPGALLGGLTSTWVAQRRGYPKADIAIGLYGYNGVLLGLLLSLKLPWTPQLPVLIIISAALSSLLLAPWIRRMRQHGWLPAFTFPFVLLGWLLLALLAQLELPAAPPASAPDAPELNILQLILAVLRGLGQVIFLDSPLAGLCLLLGLRLADGRMALWALLGSSGGFALALFSGWPGEGALAGLYGYNATLAAIALAQVHRNLWVPALGILLALLLQPGFSALGLPALTMPFILACWLIRAGAQSWQKAVKDSTPTI</sequence>
<accession>A0A1G7IRY7</accession>
<evidence type="ECO:0000256" key="1">
    <source>
        <dbReference type="ARBA" id="ARBA00004651"/>
    </source>
</evidence>
<dbReference type="AlphaFoldDB" id="A0A1G7IRY7"/>
<keyword evidence="5 8" id="KW-1133">Transmembrane helix</keyword>
<dbReference type="Gene3D" id="1.10.3430.10">
    <property type="entry name" value="Ammonium transporter AmtB like domains"/>
    <property type="match status" value="1"/>
</dbReference>
<feature type="transmembrane region" description="Helical" evidence="8">
    <location>
        <begin position="150"/>
        <end position="169"/>
    </location>
</feature>
<evidence type="ECO:0000256" key="5">
    <source>
        <dbReference type="ARBA" id="ARBA00022989"/>
    </source>
</evidence>
<feature type="transmembrane region" description="Helical" evidence="8">
    <location>
        <begin position="126"/>
        <end position="144"/>
    </location>
</feature>
<keyword evidence="6 8" id="KW-0472">Membrane</keyword>
<comment type="similarity">
    <text evidence="2">Belongs to the urea transporter family.</text>
</comment>
<name>A0A1G7IRY7_9GAMM</name>
<dbReference type="Proteomes" id="UP000182413">
    <property type="component" value="Unassembled WGS sequence"/>
</dbReference>
<dbReference type="GO" id="GO:0015204">
    <property type="term" value="F:urea transmembrane transporter activity"/>
    <property type="evidence" value="ECO:0007669"/>
    <property type="project" value="InterPro"/>
</dbReference>
<evidence type="ECO:0000256" key="8">
    <source>
        <dbReference type="SAM" id="Phobius"/>
    </source>
</evidence>
<reference evidence="9 10" key="1">
    <citation type="submission" date="2016-10" db="EMBL/GenBank/DDBJ databases">
        <authorList>
            <person name="de Groot N.N."/>
        </authorList>
    </citation>
    <scope>NUCLEOTIDE SEQUENCE [LARGE SCALE GENOMIC DNA]</scope>
    <source>
        <strain evidence="9 10">JCM 10630</strain>
    </source>
</reference>
<dbReference type="PANTHER" id="PTHR10464">
    <property type="entry name" value="UREA TRANSPORTER"/>
    <property type="match status" value="1"/>
</dbReference>
<keyword evidence="3" id="KW-1003">Cell membrane</keyword>
<dbReference type="GO" id="GO:0005886">
    <property type="term" value="C:plasma membrane"/>
    <property type="evidence" value="ECO:0007669"/>
    <property type="project" value="UniProtKB-SubCell"/>
</dbReference>
<dbReference type="PIRSF" id="PIRSF016502">
    <property type="entry name" value="Urea_transporter"/>
    <property type="match status" value="1"/>
</dbReference>
<dbReference type="Pfam" id="PF03253">
    <property type="entry name" value="UT"/>
    <property type="match status" value="1"/>
</dbReference>
<feature type="site" description="Important for channel permeability" evidence="7">
    <location>
        <position position="328"/>
    </location>
</feature>
<evidence type="ECO:0000256" key="3">
    <source>
        <dbReference type="ARBA" id="ARBA00022475"/>
    </source>
</evidence>
<feature type="transmembrane region" description="Helical" evidence="8">
    <location>
        <begin position="87"/>
        <end position="114"/>
    </location>
</feature>
<feature type="transmembrane region" description="Helical" evidence="8">
    <location>
        <begin position="254"/>
        <end position="272"/>
    </location>
</feature>
<evidence type="ECO:0000256" key="6">
    <source>
        <dbReference type="ARBA" id="ARBA00023136"/>
    </source>
</evidence>
<comment type="subcellular location">
    <subcellularLocation>
        <location evidence="1">Cell membrane</location>
        <topology evidence="1">Multi-pass membrane protein</topology>
    </subcellularLocation>
</comment>
<feature type="transmembrane region" description="Helical" evidence="8">
    <location>
        <begin position="325"/>
        <end position="342"/>
    </location>
</feature>
<evidence type="ECO:0000256" key="4">
    <source>
        <dbReference type="ARBA" id="ARBA00022692"/>
    </source>
</evidence>
<proteinExistence type="inferred from homology"/>
<gene>
    <name evidence="9" type="ORF">SAMN05216575_10615</name>
</gene>
<dbReference type="EMBL" id="FNAE01000006">
    <property type="protein sequence ID" value="SDF15358.1"/>
    <property type="molecule type" value="Genomic_DNA"/>
</dbReference>
<evidence type="ECO:0000256" key="2">
    <source>
        <dbReference type="ARBA" id="ARBA00005914"/>
    </source>
</evidence>
<dbReference type="InterPro" id="IPR004937">
    <property type="entry name" value="Urea_transporter"/>
</dbReference>
<organism evidence="9 10">
    <name type="scientific">Ectopseudomonas alcaliphila</name>
    <dbReference type="NCBI Taxonomy" id="101564"/>
    <lineage>
        <taxon>Bacteria</taxon>
        <taxon>Pseudomonadati</taxon>
        <taxon>Pseudomonadota</taxon>
        <taxon>Gammaproteobacteria</taxon>
        <taxon>Pseudomonadales</taxon>
        <taxon>Pseudomonadaceae</taxon>
        <taxon>Ectopseudomonas</taxon>
    </lineage>
</organism>
<feature type="transmembrane region" description="Helical" evidence="8">
    <location>
        <begin position="217"/>
        <end position="247"/>
    </location>
</feature>
<protein>
    <submittedName>
        <fullName evidence="9">Urea transporter</fullName>
    </submittedName>
</protein>
<evidence type="ECO:0000313" key="9">
    <source>
        <dbReference type="EMBL" id="SDF15358.1"/>
    </source>
</evidence>
<dbReference type="PANTHER" id="PTHR10464:SF4">
    <property type="entry name" value="UREA TRANSPORTER"/>
    <property type="match status" value="1"/>
</dbReference>